<evidence type="ECO:0000256" key="1">
    <source>
        <dbReference type="ARBA" id="ARBA00001947"/>
    </source>
</evidence>
<evidence type="ECO:0000256" key="5">
    <source>
        <dbReference type="ARBA" id="ARBA00012032"/>
    </source>
</evidence>
<keyword evidence="12" id="KW-0862">Zinc</keyword>
<keyword evidence="10" id="KW-0949">S-adenosyl-L-methionine</keyword>
<comment type="similarity">
    <text evidence="4">Belongs to the vitamin-B12 dependent methionine synthase family.</text>
</comment>
<dbReference type="InterPro" id="IPR050554">
    <property type="entry name" value="Met_Synthase/Corrinoid"/>
</dbReference>
<evidence type="ECO:0000256" key="15">
    <source>
        <dbReference type="ARBA" id="ARBA00031040"/>
    </source>
</evidence>
<dbReference type="GO" id="GO:0005829">
    <property type="term" value="C:cytosol"/>
    <property type="evidence" value="ECO:0007669"/>
    <property type="project" value="TreeGrafter"/>
</dbReference>
<dbReference type="GO" id="GO:0050667">
    <property type="term" value="P:homocysteine metabolic process"/>
    <property type="evidence" value="ECO:0007669"/>
    <property type="project" value="TreeGrafter"/>
</dbReference>
<evidence type="ECO:0000256" key="14">
    <source>
        <dbReference type="ARBA" id="ARBA00023285"/>
    </source>
</evidence>
<dbReference type="EC" id="2.1.1.13" evidence="5"/>
<feature type="non-terminal residue" evidence="17">
    <location>
        <position position="178"/>
    </location>
</feature>
<gene>
    <name evidence="17" type="ORF">METZ01_LOCUS473882</name>
</gene>
<dbReference type="PROSITE" id="PS50970">
    <property type="entry name" value="HCY"/>
    <property type="match status" value="1"/>
</dbReference>
<comment type="cofactor">
    <cofactor evidence="2">
        <name>methylcob(III)alamin</name>
        <dbReference type="ChEBI" id="CHEBI:28115"/>
    </cofactor>
</comment>
<evidence type="ECO:0000256" key="13">
    <source>
        <dbReference type="ARBA" id="ARBA00023167"/>
    </source>
</evidence>
<keyword evidence="13" id="KW-0486">Methionine biosynthesis</keyword>
<evidence type="ECO:0000256" key="8">
    <source>
        <dbReference type="ARBA" id="ARBA00022628"/>
    </source>
</evidence>
<evidence type="ECO:0000256" key="7">
    <source>
        <dbReference type="ARBA" id="ARBA00022605"/>
    </source>
</evidence>
<evidence type="ECO:0000259" key="16">
    <source>
        <dbReference type="PROSITE" id="PS50970"/>
    </source>
</evidence>
<sequence length="178" mass="19472">MGTMIQCHELQEEDYRGDRFRDTEVPLLGANDLLCLTQPELIQDIHVAYLDAGADLIETNTFNANRISLADYGLDTIARELNHEAARLAREAADQAEGHDPSRTRWVVGALGPTNRTASLSPDVGDPGARNVTFDELVRAYHEQAHGLLEGGVDILMVETAFDTLNAKAALYALSLVL</sequence>
<comment type="cofactor">
    <cofactor evidence="1">
        <name>Zn(2+)</name>
        <dbReference type="ChEBI" id="CHEBI:29105"/>
    </cofactor>
</comment>
<keyword evidence="14" id="KW-0170">Cobalt</keyword>
<dbReference type="GO" id="GO:0046872">
    <property type="term" value="F:metal ion binding"/>
    <property type="evidence" value="ECO:0007669"/>
    <property type="project" value="UniProtKB-KW"/>
</dbReference>
<evidence type="ECO:0000256" key="11">
    <source>
        <dbReference type="ARBA" id="ARBA00022723"/>
    </source>
</evidence>
<reference evidence="17" key="1">
    <citation type="submission" date="2018-05" db="EMBL/GenBank/DDBJ databases">
        <authorList>
            <person name="Lanie J.A."/>
            <person name="Ng W.-L."/>
            <person name="Kazmierczak K.M."/>
            <person name="Andrzejewski T.M."/>
            <person name="Davidsen T.M."/>
            <person name="Wayne K.J."/>
            <person name="Tettelin H."/>
            <person name="Glass J.I."/>
            <person name="Rusch D."/>
            <person name="Podicherti R."/>
            <person name="Tsui H.-C.T."/>
            <person name="Winkler M.E."/>
        </authorList>
    </citation>
    <scope>NUCLEOTIDE SEQUENCE</scope>
</reference>
<dbReference type="GO" id="GO:0032259">
    <property type="term" value="P:methylation"/>
    <property type="evidence" value="ECO:0007669"/>
    <property type="project" value="UniProtKB-KW"/>
</dbReference>
<name>A0A383BNR1_9ZZZZ</name>
<accession>A0A383BNR1</accession>
<evidence type="ECO:0000256" key="9">
    <source>
        <dbReference type="ARBA" id="ARBA00022679"/>
    </source>
</evidence>
<dbReference type="AlphaFoldDB" id="A0A383BNR1"/>
<protein>
    <recommendedName>
        <fullName evidence="5">methionine synthase</fullName>
        <ecNumber evidence="5">2.1.1.13</ecNumber>
    </recommendedName>
    <alternativeName>
        <fullName evidence="15">5-methyltetrahydrofolate--homocysteine methyltransferase</fullName>
    </alternativeName>
</protein>
<dbReference type="EMBL" id="UINC01201611">
    <property type="protein sequence ID" value="SVE21028.1"/>
    <property type="molecule type" value="Genomic_DNA"/>
</dbReference>
<keyword evidence="6" id="KW-0489">Methyltransferase</keyword>
<dbReference type="PANTHER" id="PTHR45833">
    <property type="entry name" value="METHIONINE SYNTHASE"/>
    <property type="match status" value="1"/>
</dbReference>
<dbReference type="InterPro" id="IPR036589">
    <property type="entry name" value="HCY_dom_sf"/>
</dbReference>
<evidence type="ECO:0000256" key="6">
    <source>
        <dbReference type="ARBA" id="ARBA00022603"/>
    </source>
</evidence>
<dbReference type="PANTHER" id="PTHR45833:SF1">
    <property type="entry name" value="METHIONINE SYNTHASE"/>
    <property type="match status" value="1"/>
</dbReference>
<keyword evidence="7" id="KW-0028">Amino-acid biosynthesis</keyword>
<evidence type="ECO:0000313" key="17">
    <source>
        <dbReference type="EMBL" id="SVE21028.1"/>
    </source>
</evidence>
<dbReference type="Gene3D" id="3.20.20.330">
    <property type="entry name" value="Homocysteine-binding-like domain"/>
    <property type="match status" value="1"/>
</dbReference>
<keyword evidence="11" id="KW-0479">Metal-binding</keyword>
<organism evidence="17">
    <name type="scientific">marine metagenome</name>
    <dbReference type="NCBI Taxonomy" id="408172"/>
    <lineage>
        <taxon>unclassified sequences</taxon>
        <taxon>metagenomes</taxon>
        <taxon>ecological metagenomes</taxon>
    </lineage>
</organism>
<evidence type="ECO:0000256" key="12">
    <source>
        <dbReference type="ARBA" id="ARBA00022833"/>
    </source>
</evidence>
<dbReference type="InterPro" id="IPR003726">
    <property type="entry name" value="HCY_dom"/>
</dbReference>
<keyword evidence="9" id="KW-0808">Transferase</keyword>
<dbReference type="GO" id="GO:0008705">
    <property type="term" value="F:methionine synthase activity"/>
    <property type="evidence" value="ECO:0007669"/>
    <property type="project" value="UniProtKB-EC"/>
</dbReference>
<dbReference type="Pfam" id="PF02574">
    <property type="entry name" value="S-methyl_trans"/>
    <property type="match status" value="1"/>
</dbReference>
<evidence type="ECO:0000256" key="2">
    <source>
        <dbReference type="ARBA" id="ARBA00001956"/>
    </source>
</evidence>
<evidence type="ECO:0000256" key="10">
    <source>
        <dbReference type="ARBA" id="ARBA00022691"/>
    </source>
</evidence>
<evidence type="ECO:0000256" key="3">
    <source>
        <dbReference type="ARBA" id="ARBA00005178"/>
    </source>
</evidence>
<proteinExistence type="inferred from homology"/>
<dbReference type="FunFam" id="3.20.20.330:FF:000001">
    <property type="entry name" value="Methionine synthase"/>
    <property type="match status" value="1"/>
</dbReference>
<dbReference type="SUPFAM" id="SSF82282">
    <property type="entry name" value="Homocysteine S-methyltransferase"/>
    <property type="match status" value="1"/>
</dbReference>
<dbReference type="GO" id="GO:0046653">
    <property type="term" value="P:tetrahydrofolate metabolic process"/>
    <property type="evidence" value="ECO:0007669"/>
    <property type="project" value="TreeGrafter"/>
</dbReference>
<keyword evidence="8" id="KW-0846">Cobalamin</keyword>
<dbReference type="GO" id="GO:0031419">
    <property type="term" value="F:cobalamin binding"/>
    <property type="evidence" value="ECO:0007669"/>
    <property type="project" value="UniProtKB-KW"/>
</dbReference>
<evidence type="ECO:0000256" key="4">
    <source>
        <dbReference type="ARBA" id="ARBA00010398"/>
    </source>
</evidence>
<comment type="pathway">
    <text evidence="3">Amino-acid biosynthesis; L-methionine biosynthesis via de novo pathway; L-methionine from L-homocysteine (MetH route): step 1/1.</text>
</comment>
<feature type="domain" description="Hcy-binding" evidence="16">
    <location>
        <begin position="1"/>
        <end position="178"/>
    </location>
</feature>